<sequence length="155" mass="18151">MALFEKMQIREASIQDLQETAKLFDEYRLFYKQKSDLAGARKFIEEKIRKQESRIYLLMEGETYCGFTQLYPIFTSISMKRAWILNDLFVRPEHRNKGGGKALIEQGASLARDTEAKYLTLSTAFDNFTAQKLYESIGFVKDEDFFHYTLIIQSI</sequence>
<dbReference type="EMBL" id="AFLV02000059">
    <property type="protein sequence ID" value="EKR63410.1"/>
    <property type="molecule type" value="Genomic_DNA"/>
</dbReference>
<organism evidence="3 4">
    <name type="scientific">Leptospira weilii str. 2006001853</name>
    <dbReference type="NCBI Taxonomy" id="1001589"/>
    <lineage>
        <taxon>Bacteria</taxon>
        <taxon>Pseudomonadati</taxon>
        <taxon>Spirochaetota</taxon>
        <taxon>Spirochaetia</taxon>
        <taxon>Leptospirales</taxon>
        <taxon>Leptospiraceae</taxon>
        <taxon>Leptospira</taxon>
    </lineage>
</organism>
<evidence type="ECO:0000313" key="2">
    <source>
        <dbReference type="EMBL" id="EKR63304.1"/>
    </source>
</evidence>
<dbReference type="PANTHER" id="PTHR43072">
    <property type="entry name" value="N-ACETYLTRANSFERASE"/>
    <property type="match status" value="1"/>
</dbReference>
<dbReference type="InterPro" id="IPR016181">
    <property type="entry name" value="Acyl_CoA_acyltransferase"/>
</dbReference>
<gene>
    <name evidence="3" type="ORF">LEP1GSC036_2199</name>
    <name evidence="2" type="ORF">LEP1GSC036_3788</name>
</gene>
<dbReference type="InterPro" id="IPR000182">
    <property type="entry name" value="GNAT_dom"/>
</dbReference>
<protein>
    <submittedName>
        <fullName evidence="3">FR47-like protein</fullName>
    </submittedName>
</protein>
<dbReference type="GO" id="GO:0016747">
    <property type="term" value="F:acyltransferase activity, transferring groups other than amino-acyl groups"/>
    <property type="evidence" value="ECO:0007669"/>
    <property type="project" value="InterPro"/>
</dbReference>
<evidence type="ECO:0000313" key="3">
    <source>
        <dbReference type="EMBL" id="EKR63410.1"/>
    </source>
</evidence>
<name>A0A828Z193_9LEPT</name>
<reference evidence="3 4" key="1">
    <citation type="submission" date="2012-10" db="EMBL/GenBank/DDBJ databases">
        <authorList>
            <person name="Harkins D.M."/>
            <person name="Durkin A.S."/>
            <person name="Brinkac L.M."/>
            <person name="Haft D.H."/>
            <person name="Selengut J.D."/>
            <person name="Sanka R."/>
            <person name="DePew J."/>
            <person name="Purushe J."/>
            <person name="Whelen A.C."/>
            <person name="Vinetz J.M."/>
            <person name="Sutton G.G."/>
            <person name="Nierman W.C."/>
            <person name="Fouts D.E."/>
        </authorList>
    </citation>
    <scope>NUCLEOTIDE SEQUENCE [LARGE SCALE GENOMIC DNA]</scope>
    <source>
        <strain evidence="3 4">2006001853</strain>
    </source>
</reference>
<evidence type="ECO:0000313" key="4">
    <source>
        <dbReference type="Proteomes" id="UP000001338"/>
    </source>
</evidence>
<dbReference type="AlphaFoldDB" id="A0A828Z193"/>
<evidence type="ECO:0000259" key="1">
    <source>
        <dbReference type="PROSITE" id="PS51186"/>
    </source>
</evidence>
<proteinExistence type="predicted"/>
<dbReference type="PANTHER" id="PTHR43072:SF60">
    <property type="entry name" value="L-2,4-DIAMINOBUTYRIC ACID ACETYLTRANSFERASE"/>
    <property type="match status" value="1"/>
</dbReference>
<feature type="domain" description="N-acetyltransferase" evidence="1">
    <location>
        <begin position="7"/>
        <end position="155"/>
    </location>
</feature>
<dbReference type="Proteomes" id="UP000001338">
    <property type="component" value="Unassembled WGS sequence"/>
</dbReference>
<comment type="caution">
    <text evidence="3">The sequence shown here is derived from an EMBL/GenBank/DDBJ whole genome shotgun (WGS) entry which is preliminary data.</text>
</comment>
<dbReference type="EMBL" id="AFLV02000061">
    <property type="protein sequence ID" value="EKR63304.1"/>
    <property type="molecule type" value="Genomic_DNA"/>
</dbReference>
<dbReference type="CDD" id="cd04301">
    <property type="entry name" value="NAT_SF"/>
    <property type="match status" value="1"/>
</dbReference>
<dbReference type="Gene3D" id="3.40.630.30">
    <property type="match status" value="1"/>
</dbReference>
<dbReference type="Pfam" id="PF00583">
    <property type="entry name" value="Acetyltransf_1"/>
    <property type="match status" value="1"/>
</dbReference>
<accession>A0A828Z193</accession>
<dbReference type="SUPFAM" id="SSF55729">
    <property type="entry name" value="Acyl-CoA N-acyltransferases (Nat)"/>
    <property type="match status" value="1"/>
</dbReference>
<dbReference type="PROSITE" id="PS51186">
    <property type="entry name" value="GNAT"/>
    <property type="match status" value="1"/>
</dbReference>